<dbReference type="GO" id="GO:0008270">
    <property type="term" value="F:zinc ion binding"/>
    <property type="evidence" value="ECO:0007669"/>
    <property type="project" value="UniProtKB-KW"/>
</dbReference>
<evidence type="ECO:0000256" key="3">
    <source>
        <dbReference type="ARBA" id="ARBA00022771"/>
    </source>
</evidence>
<dbReference type="Pfam" id="PF02148">
    <property type="entry name" value="zf-UBP"/>
    <property type="match status" value="1"/>
</dbReference>
<comment type="catalytic activity">
    <reaction evidence="1 5">
        <text>Thiol-dependent hydrolysis of ester, thioester, amide, peptide and isopeptide bonds formed by the C-terminal Gly of ubiquitin (a 76-residue protein attached to proteins as an intracellular targeting signal).</text>
        <dbReference type="EC" id="3.4.19.12"/>
    </reaction>
</comment>
<keyword evidence="5" id="KW-0788">Thiol protease</keyword>
<dbReference type="InterPro" id="IPR013083">
    <property type="entry name" value="Znf_RING/FYVE/PHD"/>
</dbReference>
<dbReference type="InterPro" id="IPR028889">
    <property type="entry name" value="USP"/>
</dbReference>
<evidence type="ECO:0000256" key="1">
    <source>
        <dbReference type="ARBA" id="ARBA00000707"/>
    </source>
</evidence>
<dbReference type="EC" id="3.4.19.12" evidence="5"/>
<keyword evidence="5" id="KW-0645">Protease</keyword>
<evidence type="ECO:0000256" key="6">
    <source>
        <dbReference type="SAM" id="MobiDB-lite"/>
    </source>
</evidence>
<keyword evidence="3" id="KW-0863">Zinc-finger</keyword>
<dbReference type="GO" id="GO:0004843">
    <property type="term" value="F:cysteine-type deubiquitinase activity"/>
    <property type="evidence" value="ECO:0007669"/>
    <property type="project" value="UniProtKB-UniRule"/>
</dbReference>
<feature type="compositionally biased region" description="Basic and acidic residues" evidence="6">
    <location>
        <begin position="147"/>
        <end position="157"/>
    </location>
</feature>
<accession>A0A8J1XT53</accession>
<dbReference type="AlphaFoldDB" id="A0A8J1XT53"/>
<dbReference type="GO" id="GO:0006508">
    <property type="term" value="P:proteolysis"/>
    <property type="evidence" value="ECO:0007669"/>
    <property type="project" value="UniProtKB-KW"/>
</dbReference>
<comment type="caution">
    <text evidence="7">The sequence shown here is derived from an EMBL/GenBank/DDBJ whole genome shotgun (WGS) entry which is preliminary data.</text>
</comment>
<dbReference type="PANTHER" id="PTHR21646:SF19">
    <property type="entry name" value="UBIQUITIN CARBOXYL-TERMINAL HYDROLASE 3"/>
    <property type="match status" value="1"/>
</dbReference>
<dbReference type="InterPro" id="IPR001394">
    <property type="entry name" value="Peptidase_C19_UCH"/>
</dbReference>
<protein>
    <recommendedName>
        <fullName evidence="5">Ubiquitin carboxyl-terminal hydrolase</fullName>
        <ecNumber evidence="5">3.4.19.12</ecNumber>
    </recommendedName>
</protein>
<dbReference type="SUPFAM" id="SSF54001">
    <property type="entry name" value="Cysteine proteinases"/>
    <property type="match status" value="1"/>
</dbReference>
<organism evidence="7 8">
    <name type="scientific">Owenia fusiformis</name>
    <name type="common">Polychaete worm</name>
    <dbReference type="NCBI Taxonomy" id="6347"/>
    <lineage>
        <taxon>Eukaryota</taxon>
        <taxon>Metazoa</taxon>
        <taxon>Spiralia</taxon>
        <taxon>Lophotrochozoa</taxon>
        <taxon>Annelida</taxon>
        <taxon>Polychaeta</taxon>
        <taxon>Sedentaria</taxon>
        <taxon>Canalipalpata</taxon>
        <taxon>Sabellida</taxon>
        <taxon>Oweniida</taxon>
        <taxon>Oweniidae</taxon>
        <taxon>Owenia</taxon>
    </lineage>
</organism>
<evidence type="ECO:0000313" key="8">
    <source>
        <dbReference type="Proteomes" id="UP000749559"/>
    </source>
</evidence>
<evidence type="ECO:0000256" key="5">
    <source>
        <dbReference type="RuleBase" id="RU366025"/>
    </source>
</evidence>
<dbReference type="Gene3D" id="3.90.70.10">
    <property type="entry name" value="Cysteine proteinases"/>
    <property type="match status" value="1"/>
</dbReference>
<evidence type="ECO:0000313" key="7">
    <source>
        <dbReference type="EMBL" id="CAH1795800.1"/>
    </source>
</evidence>
<dbReference type="InterPro" id="IPR050185">
    <property type="entry name" value="Ub_carboxyl-term_hydrolase"/>
</dbReference>
<name>A0A8J1XT53_OWEFU</name>
<keyword evidence="5" id="KW-0378">Hydrolase</keyword>
<dbReference type="PROSITE" id="PS00973">
    <property type="entry name" value="USP_2"/>
    <property type="match status" value="1"/>
</dbReference>
<keyword evidence="5" id="KW-0833">Ubl conjugation pathway</keyword>
<dbReference type="InterPro" id="IPR001607">
    <property type="entry name" value="Znf_UBP"/>
</dbReference>
<evidence type="ECO:0000256" key="2">
    <source>
        <dbReference type="ARBA" id="ARBA00022723"/>
    </source>
</evidence>
<comment type="similarity">
    <text evidence="5">Belongs to the peptidase C19 family.</text>
</comment>
<feature type="region of interest" description="Disordered" evidence="6">
    <location>
        <begin position="137"/>
        <end position="165"/>
    </location>
</feature>
<keyword evidence="8" id="KW-1185">Reference proteome</keyword>
<dbReference type="Proteomes" id="UP000749559">
    <property type="component" value="Unassembled WGS sequence"/>
</dbReference>
<dbReference type="OrthoDB" id="21192at2759"/>
<dbReference type="InterPro" id="IPR038765">
    <property type="entry name" value="Papain-like_cys_pep_sf"/>
</dbReference>
<sequence>MECPHLAESVKILAPPMKSKSSQSWNCQVCSSDKSPWLCLTCQQIHCGRFVNGHAKSHHDELQSQLLPVQPLQPHHCVCIDCESMATFCYLCDEFVINDTPGGHIDNLRKQLQEINNSTTAEDVKIQNVENEMKMRPRRRATAETSENNRKKLKTESGARMMKPRSSGLRNLGNTCFMNAVLQSLSNIQQFCGYIKQLPSLENKVTITSKKKIKTRSCKDGDDVFLVEELRKTLVLLWQGKKAAISPESLFSVIWKVVPRFRGYQQQDAHEFMRYLLDRLHTELLTLLPYPNNNSPYIGPKGKSTIVTAIFGGILQNEVNCLICGIESKKHDPFLDLSLDIPQHFTAKSHKAKEGETICHLKDCLASFTDVEELEESELYMCGNCKKKQRSTKKFWLRRLPNVLCLHLKRFRWSTYFRVKLETFVHFPLRGLDMNNYMLNNMHETRGNTNGSTMYDLAAVIVHHGSGAGSGHYTSYAIHEGRWYHFNDSTVSLSDEETVAKCKAYILFYVRREFKLPDFVPNSD</sequence>
<keyword evidence="2" id="KW-0479">Metal-binding</keyword>
<evidence type="ECO:0000256" key="4">
    <source>
        <dbReference type="ARBA" id="ARBA00022833"/>
    </source>
</evidence>
<dbReference type="PANTHER" id="PTHR21646">
    <property type="entry name" value="UBIQUITIN CARBOXYL-TERMINAL HYDROLASE"/>
    <property type="match status" value="1"/>
</dbReference>
<keyword evidence="4" id="KW-0862">Zinc</keyword>
<gene>
    <name evidence="7" type="ORF">OFUS_LOCUS20288</name>
</gene>
<dbReference type="EMBL" id="CAIIXF020000010">
    <property type="protein sequence ID" value="CAH1795800.1"/>
    <property type="molecule type" value="Genomic_DNA"/>
</dbReference>
<dbReference type="Gene3D" id="3.30.40.10">
    <property type="entry name" value="Zinc/RING finger domain, C3HC4 (zinc finger)"/>
    <property type="match status" value="1"/>
</dbReference>
<dbReference type="InterPro" id="IPR018200">
    <property type="entry name" value="USP_CS"/>
</dbReference>
<dbReference type="PROSITE" id="PS50271">
    <property type="entry name" value="ZF_UBP"/>
    <property type="match status" value="1"/>
</dbReference>
<proteinExistence type="inferred from homology"/>
<dbReference type="PROSITE" id="PS00972">
    <property type="entry name" value="USP_1"/>
    <property type="match status" value="1"/>
</dbReference>
<dbReference type="Pfam" id="PF00443">
    <property type="entry name" value="UCH"/>
    <property type="match status" value="1"/>
</dbReference>
<reference evidence="7" key="1">
    <citation type="submission" date="2022-03" db="EMBL/GenBank/DDBJ databases">
        <authorList>
            <person name="Martin C."/>
        </authorList>
    </citation>
    <scope>NUCLEOTIDE SEQUENCE</scope>
</reference>
<dbReference type="SUPFAM" id="SSF57850">
    <property type="entry name" value="RING/U-box"/>
    <property type="match status" value="1"/>
</dbReference>
<dbReference type="PROSITE" id="PS50235">
    <property type="entry name" value="USP_3"/>
    <property type="match status" value="1"/>
</dbReference>
<dbReference type="GO" id="GO:0016579">
    <property type="term" value="P:protein deubiquitination"/>
    <property type="evidence" value="ECO:0007669"/>
    <property type="project" value="InterPro"/>
</dbReference>
<dbReference type="SMART" id="SM00290">
    <property type="entry name" value="ZnF_UBP"/>
    <property type="match status" value="1"/>
</dbReference>